<reference evidence="4 5" key="1">
    <citation type="submission" date="2023-07" db="EMBL/GenBank/DDBJ databases">
        <title>Sorghum-associated microbial communities from plants grown in Nebraska, USA.</title>
        <authorList>
            <person name="Schachtman D."/>
        </authorList>
    </citation>
    <scope>NUCLEOTIDE SEQUENCE [LARGE SCALE GENOMIC DNA]</scope>
    <source>
        <strain evidence="4 5">4249</strain>
    </source>
</reference>
<evidence type="ECO:0000256" key="1">
    <source>
        <dbReference type="SAM" id="MobiDB-lite"/>
    </source>
</evidence>
<dbReference type="InterPro" id="IPR036680">
    <property type="entry name" value="SPOR-like_sf"/>
</dbReference>
<feature type="transmembrane region" description="Helical" evidence="2">
    <location>
        <begin position="108"/>
        <end position="130"/>
    </location>
</feature>
<keyword evidence="5" id="KW-1185">Reference proteome</keyword>
<dbReference type="EMBL" id="JAVDWU010000009">
    <property type="protein sequence ID" value="MDR7151935.1"/>
    <property type="molecule type" value="Genomic_DNA"/>
</dbReference>
<keyword evidence="4" id="KW-0132">Cell division</keyword>
<feature type="compositionally biased region" description="Pro residues" evidence="1">
    <location>
        <begin position="250"/>
        <end position="261"/>
    </location>
</feature>
<sequence length="377" mass="39645">MFAQPTLEDHSTIRLAQNAANNPTAALYRAALGTLNTPYYLALFERFDAAGRASLVWNTAAGLCTVNWLAFRGLWGAALVYLAAAEGLALLVLGVGRQYLQWPLGVEMGVLGSLLMLSILVPGLYGNALLHADIRRRMASAVTDAHTVREACEALERQAPTQRRLKAFILGNALLGVLLLAAAAFIWTSEPAGTDTLPAQAVVPTQGDATPPEVSASLRPEPASPGEPSEYAEPVQPVQEAAVQSEPGPVQAPPQPAPDSPPSVLSAPAPKPSQPAQRATVAVPEAAPDRTPPPILVKPPPSVSHGINVGLFAEEANALKVHTQLTEAGLPATMQTVEGARGPRTRVRAGPFPDRATADAAAQRIRAMGLEAQIYRQ</sequence>
<feature type="transmembrane region" description="Helical" evidence="2">
    <location>
        <begin position="49"/>
        <end position="71"/>
    </location>
</feature>
<dbReference type="Gene3D" id="3.30.70.1070">
    <property type="entry name" value="Sporulation related repeat"/>
    <property type="match status" value="1"/>
</dbReference>
<dbReference type="Pfam" id="PF05036">
    <property type="entry name" value="SPOR"/>
    <property type="match status" value="1"/>
</dbReference>
<organism evidence="4 5">
    <name type="scientific">Hydrogenophaga palleronii</name>
    <dbReference type="NCBI Taxonomy" id="65655"/>
    <lineage>
        <taxon>Bacteria</taxon>
        <taxon>Pseudomonadati</taxon>
        <taxon>Pseudomonadota</taxon>
        <taxon>Betaproteobacteria</taxon>
        <taxon>Burkholderiales</taxon>
        <taxon>Comamonadaceae</taxon>
        <taxon>Hydrogenophaga</taxon>
    </lineage>
</organism>
<keyword evidence="4" id="KW-0131">Cell cycle</keyword>
<evidence type="ECO:0000313" key="4">
    <source>
        <dbReference type="EMBL" id="MDR7151935.1"/>
    </source>
</evidence>
<comment type="caution">
    <text evidence="4">The sequence shown here is derived from an EMBL/GenBank/DDBJ whole genome shotgun (WGS) entry which is preliminary data.</text>
</comment>
<dbReference type="InterPro" id="IPR007730">
    <property type="entry name" value="SPOR-like_dom"/>
</dbReference>
<keyword evidence="2" id="KW-0812">Transmembrane</keyword>
<feature type="compositionally biased region" description="Low complexity" evidence="1">
    <location>
        <begin position="262"/>
        <end position="279"/>
    </location>
</feature>
<gene>
    <name evidence="4" type="ORF">J2W49_003911</name>
</gene>
<feature type="transmembrane region" description="Helical" evidence="2">
    <location>
        <begin position="167"/>
        <end position="187"/>
    </location>
</feature>
<accession>A0ABU1WRK0</accession>
<feature type="transmembrane region" description="Helical" evidence="2">
    <location>
        <begin position="78"/>
        <end position="96"/>
    </location>
</feature>
<feature type="compositionally biased region" description="Pro residues" evidence="1">
    <location>
        <begin position="290"/>
        <end position="301"/>
    </location>
</feature>
<evidence type="ECO:0000313" key="5">
    <source>
        <dbReference type="Proteomes" id="UP001265700"/>
    </source>
</evidence>
<dbReference type="PROSITE" id="PS51724">
    <property type="entry name" value="SPOR"/>
    <property type="match status" value="1"/>
</dbReference>
<dbReference type="Proteomes" id="UP001265700">
    <property type="component" value="Unassembled WGS sequence"/>
</dbReference>
<keyword evidence="2" id="KW-0472">Membrane</keyword>
<dbReference type="RefSeq" id="WP_310320193.1">
    <property type="nucleotide sequence ID" value="NZ_JAVDWU010000009.1"/>
</dbReference>
<dbReference type="GO" id="GO:0051301">
    <property type="term" value="P:cell division"/>
    <property type="evidence" value="ECO:0007669"/>
    <property type="project" value="UniProtKB-KW"/>
</dbReference>
<feature type="region of interest" description="Disordered" evidence="1">
    <location>
        <begin position="202"/>
        <end position="301"/>
    </location>
</feature>
<feature type="domain" description="SPOR" evidence="3">
    <location>
        <begin position="299"/>
        <end position="377"/>
    </location>
</feature>
<name>A0ABU1WRK0_9BURK</name>
<protein>
    <submittedName>
        <fullName evidence="4">Cell division septation protein DedD</fullName>
    </submittedName>
</protein>
<dbReference type="SUPFAM" id="SSF110997">
    <property type="entry name" value="Sporulation related repeat"/>
    <property type="match status" value="1"/>
</dbReference>
<evidence type="ECO:0000259" key="3">
    <source>
        <dbReference type="PROSITE" id="PS51724"/>
    </source>
</evidence>
<proteinExistence type="predicted"/>
<keyword evidence="2" id="KW-1133">Transmembrane helix</keyword>
<evidence type="ECO:0000256" key="2">
    <source>
        <dbReference type="SAM" id="Phobius"/>
    </source>
</evidence>